<accession>A0A1Y5TSD0</accession>
<evidence type="ECO:0000313" key="3">
    <source>
        <dbReference type="Proteomes" id="UP000193077"/>
    </source>
</evidence>
<keyword evidence="3" id="KW-1185">Reference proteome</keyword>
<name>A0A1Y5TSD0_9RHOB</name>
<organism evidence="2 3">
    <name type="scientific">Falsiruegeria litorea R37</name>
    <dbReference type="NCBI Taxonomy" id="1200284"/>
    <lineage>
        <taxon>Bacteria</taxon>
        <taxon>Pseudomonadati</taxon>
        <taxon>Pseudomonadota</taxon>
        <taxon>Alphaproteobacteria</taxon>
        <taxon>Rhodobacterales</taxon>
        <taxon>Roseobacteraceae</taxon>
        <taxon>Falsiruegeria</taxon>
    </lineage>
</organism>
<feature type="transmembrane region" description="Helical" evidence="1">
    <location>
        <begin position="12"/>
        <end position="31"/>
    </location>
</feature>
<dbReference type="AlphaFoldDB" id="A0A1Y5TSD0"/>
<evidence type="ECO:0000256" key="1">
    <source>
        <dbReference type="SAM" id="Phobius"/>
    </source>
</evidence>
<gene>
    <name evidence="2" type="ORF">TRL7639_03826</name>
</gene>
<evidence type="ECO:0000313" key="2">
    <source>
        <dbReference type="EMBL" id="SLN66876.1"/>
    </source>
</evidence>
<protein>
    <recommendedName>
        <fullName evidence="4">Rod shape-determining protein MreD</fullName>
    </recommendedName>
</protein>
<dbReference type="OrthoDB" id="7629477at2"/>
<dbReference type="EMBL" id="FWFO01000004">
    <property type="protein sequence ID" value="SLN66876.1"/>
    <property type="molecule type" value="Genomic_DNA"/>
</dbReference>
<feature type="transmembrane region" description="Helical" evidence="1">
    <location>
        <begin position="109"/>
        <end position="131"/>
    </location>
</feature>
<reference evidence="2 3" key="1">
    <citation type="submission" date="2017-03" db="EMBL/GenBank/DDBJ databases">
        <authorList>
            <person name="Afonso C.L."/>
            <person name="Miller P.J."/>
            <person name="Scott M.A."/>
            <person name="Spackman E."/>
            <person name="Goraichik I."/>
            <person name="Dimitrov K.M."/>
            <person name="Suarez D.L."/>
            <person name="Swayne D.E."/>
        </authorList>
    </citation>
    <scope>NUCLEOTIDE SEQUENCE [LARGE SCALE GENOMIC DNA]</scope>
    <source>
        <strain evidence="2 3">CECT 7639</strain>
    </source>
</reference>
<keyword evidence="1" id="KW-1133">Transmembrane helix</keyword>
<dbReference type="RefSeq" id="WP_085797463.1">
    <property type="nucleotide sequence ID" value="NZ_FWFO01000004.1"/>
</dbReference>
<dbReference type="Proteomes" id="UP000193077">
    <property type="component" value="Unassembled WGS sequence"/>
</dbReference>
<proteinExistence type="predicted"/>
<feature type="transmembrane region" description="Helical" evidence="1">
    <location>
        <begin position="137"/>
        <end position="157"/>
    </location>
</feature>
<keyword evidence="1" id="KW-0472">Membrane</keyword>
<keyword evidence="1" id="KW-0812">Transmembrane</keyword>
<sequence>MDSLSTSRIWTMRLMYVGLALLILFFHLLPLDTLPSRWAPPDLLIAFTFAWSLRRPDFVPVLLIACVMLIADFMLQRPPGLLSAFVVAGSAYLRNWSAGLSDASFLGEWASVGLVLVSIMVLNRMILGLTAVVQAPLWLVLIQLVLTIAIYPLVAFISQSLFGVRKLTPADVDILGGRS</sequence>
<feature type="transmembrane region" description="Helical" evidence="1">
    <location>
        <begin position="58"/>
        <end position="75"/>
    </location>
</feature>
<evidence type="ECO:0008006" key="4">
    <source>
        <dbReference type="Google" id="ProtNLM"/>
    </source>
</evidence>